<evidence type="ECO:0000313" key="3">
    <source>
        <dbReference type="Proteomes" id="UP000621386"/>
    </source>
</evidence>
<keyword evidence="1" id="KW-0812">Transmembrane</keyword>
<sequence length="97" mass="10717">MASTTDRIMSLRAVRQLRRVRTFYAVGALMWAASTAWTGWQSPESRQMWVSVLLLAIFTGLLLTASLWLQRLQSTGSAVPAHHAAPRRAAGPHHAHA</sequence>
<feature type="transmembrane region" description="Helical" evidence="1">
    <location>
        <begin position="46"/>
        <end position="69"/>
    </location>
</feature>
<evidence type="ECO:0000256" key="1">
    <source>
        <dbReference type="SAM" id="Phobius"/>
    </source>
</evidence>
<proteinExistence type="predicted"/>
<name>A0ABS1PBU5_9ACTN</name>
<accession>A0ABS1PBU5</accession>
<protein>
    <recommendedName>
        <fullName evidence="4">Integral membrane protein</fullName>
    </recommendedName>
</protein>
<keyword evidence="3" id="KW-1185">Reference proteome</keyword>
<organism evidence="2 3">
    <name type="scientific">Streptomyces musisoli</name>
    <dbReference type="NCBI Taxonomy" id="2802280"/>
    <lineage>
        <taxon>Bacteria</taxon>
        <taxon>Bacillati</taxon>
        <taxon>Actinomycetota</taxon>
        <taxon>Actinomycetes</taxon>
        <taxon>Kitasatosporales</taxon>
        <taxon>Streptomycetaceae</taxon>
        <taxon>Streptomyces</taxon>
    </lineage>
</organism>
<reference evidence="2 3" key="1">
    <citation type="submission" date="2021-01" db="EMBL/GenBank/DDBJ databases">
        <title>WGS of actinomycetes isolated from Thailand.</title>
        <authorList>
            <person name="Thawai C."/>
        </authorList>
    </citation>
    <scope>NUCLEOTIDE SEQUENCE [LARGE SCALE GENOMIC DNA]</scope>
    <source>
        <strain evidence="2 3">CH5-8</strain>
    </source>
</reference>
<dbReference type="Proteomes" id="UP000621386">
    <property type="component" value="Unassembled WGS sequence"/>
</dbReference>
<evidence type="ECO:0000313" key="2">
    <source>
        <dbReference type="EMBL" id="MBL1109754.1"/>
    </source>
</evidence>
<keyword evidence="1" id="KW-0472">Membrane</keyword>
<dbReference type="RefSeq" id="WP_201826177.1">
    <property type="nucleotide sequence ID" value="NZ_JAERRH010000023.1"/>
</dbReference>
<feature type="transmembrane region" description="Helical" evidence="1">
    <location>
        <begin position="21"/>
        <end position="40"/>
    </location>
</feature>
<evidence type="ECO:0008006" key="4">
    <source>
        <dbReference type="Google" id="ProtNLM"/>
    </source>
</evidence>
<keyword evidence="1" id="KW-1133">Transmembrane helix</keyword>
<dbReference type="EMBL" id="JAERRH010000023">
    <property type="protein sequence ID" value="MBL1109754.1"/>
    <property type="molecule type" value="Genomic_DNA"/>
</dbReference>
<gene>
    <name evidence="2" type="ORF">JK361_35145</name>
</gene>
<comment type="caution">
    <text evidence="2">The sequence shown here is derived from an EMBL/GenBank/DDBJ whole genome shotgun (WGS) entry which is preliminary data.</text>
</comment>